<dbReference type="AlphaFoldDB" id="U4LDH0"/>
<gene>
    <name evidence="1" type="ORF">PCON_12186</name>
</gene>
<evidence type="ECO:0000313" key="1">
    <source>
        <dbReference type="EMBL" id="CCX12592.1"/>
    </source>
</evidence>
<accession>U4LDH0</accession>
<evidence type="ECO:0000313" key="2">
    <source>
        <dbReference type="Proteomes" id="UP000018144"/>
    </source>
</evidence>
<keyword evidence="2" id="KW-1185">Reference proteome</keyword>
<sequence>MAFWEGPDGKIYTTNFEGGPLANRGMVEVQSEHGPAALEAMIARHHGVVRPGRDDGPAAVGRFRLTADGYYELVSAPQGPPGRLDPPAGAFPAVIPVPQGPPPGFIHPRLLGIEPLPAALPPVQAAPNWLPQFLPGQHLPLNAAQFIPGFFPQPAAPVAAAPAMPGRMYGEKPWVGPRLPNAD</sequence>
<dbReference type="Proteomes" id="UP000018144">
    <property type="component" value="Unassembled WGS sequence"/>
</dbReference>
<name>U4LDH0_PYROM</name>
<reference evidence="1 2" key="1">
    <citation type="journal article" date="2013" name="PLoS Genet.">
        <title>The genome and development-dependent transcriptomes of Pyronema confluens: a window into fungal evolution.</title>
        <authorList>
            <person name="Traeger S."/>
            <person name="Altegoer F."/>
            <person name="Freitag M."/>
            <person name="Gabaldon T."/>
            <person name="Kempken F."/>
            <person name="Kumar A."/>
            <person name="Marcet-Houben M."/>
            <person name="Poggeler S."/>
            <person name="Stajich J.E."/>
            <person name="Nowrousian M."/>
        </authorList>
    </citation>
    <scope>NUCLEOTIDE SEQUENCE [LARGE SCALE GENOMIC DNA]</scope>
    <source>
        <strain evidence="2">CBS 100304</strain>
        <tissue evidence="1">Vegetative mycelium</tissue>
    </source>
</reference>
<organism evidence="1 2">
    <name type="scientific">Pyronema omphalodes (strain CBS 100304)</name>
    <name type="common">Pyronema confluens</name>
    <dbReference type="NCBI Taxonomy" id="1076935"/>
    <lineage>
        <taxon>Eukaryota</taxon>
        <taxon>Fungi</taxon>
        <taxon>Dikarya</taxon>
        <taxon>Ascomycota</taxon>
        <taxon>Pezizomycotina</taxon>
        <taxon>Pezizomycetes</taxon>
        <taxon>Pezizales</taxon>
        <taxon>Pyronemataceae</taxon>
        <taxon>Pyronema</taxon>
    </lineage>
</organism>
<dbReference type="EMBL" id="HF935720">
    <property type="protein sequence ID" value="CCX12592.1"/>
    <property type="molecule type" value="Genomic_DNA"/>
</dbReference>
<proteinExistence type="predicted"/>
<protein>
    <submittedName>
        <fullName evidence="1">Uncharacterized protein</fullName>
    </submittedName>
</protein>